<proteinExistence type="predicted"/>
<protein>
    <submittedName>
        <fullName evidence="2">Uncharacterized protein</fullName>
    </submittedName>
</protein>
<evidence type="ECO:0000313" key="2">
    <source>
        <dbReference type="EMBL" id="KAJ5217461.1"/>
    </source>
</evidence>
<comment type="caution">
    <text evidence="2">The sequence shown here is derived from an EMBL/GenBank/DDBJ whole genome shotgun (WGS) entry which is preliminary data.</text>
</comment>
<accession>A0A9W9TCH0</accession>
<dbReference type="EMBL" id="JAPQKT010000010">
    <property type="protein sequence ID" value="KAJ5217461.1"/>
    <property type="molecule type" value="Genomic_DNA"/>
</dbReference>
<feature type="region of interest" description="Disordered" evidence="1">
    <location>
        <begin position="1"/>
        <end position="72"/>
    </location>
</feature>
<dbReference type="AlphaFoldDB" id="A0A9W9TCH0"/>
<evidence type="ECO:0000313" key="3">
    <source>
        <dbReference type="Proteomes" id="UP001147733"/>
    </source>
</evidence>
<organism evidence="2 3">
    <name type="scientific">Penicillium citrinum</name>
    <dbReference type="NCBI Taxonomy" id="5077"/>
    <lineage>
        <taxon>Eukaryota</taxon>
        <taxon>Fungi</taxon>
        <taxon>Dikarya</taxon>
        <taxon>Ascomycota</taxon>
        <taxon>Pezizomycotina</taxon>
        <taxon>Eurotiomycetes</taxon>
        <taxon>Eurotiomycetidae</taxon>
        <taxon>Eurotiales</taxon>
        <taxon>Aspergillaceae</taxon>
        <taxon>Penicillium</taxon>
    </lineage>
</organism>
<feature type="compositionally biased region" description="Basic and acidic residues" evidence="1">
    <location>
        <begin position="25"/>
        <end position="35"/>
    </location>
</feature>
<reference evidence="2" key="2">
    <citation type="journal article" date="2023" name="IMA Fungus">
        <title>Comparative genomic study of the Penicillium genus elucidates a diverse pangenome and 15 lateral gene transfer events.</title>
        <authorList>
            <person name="Petersen C."/>
            <person name="Sorensen T."/>
            <person name="Nielsen M.R."/>
            <person name="Sondergaard T.E."/>
            <person name="Sorensen J.L."/>
            <person name="Fitzpatrick D.A."/>
            <person name="Frisvad J.C."/>
            <person name="Nielsen K.L."/>
        </authorList>
    </citation>
    <scope>NUCLEOTIDE SEQUENCE</scope>
    <source>
        <strain evidence="2">IBT 23319</strain>
    </source>
</reference>
<gene>
    <name evidence="2" type="ORF">N7469_011086</name>
</gene>
<dbReference type="GeneID" id="81389158"/>
<sequence>MARDVKNGENREPMPNASRAGNVFVKEEANDSSHERRTKNHQWKDEVQKYGGHTAHQGTKPSKESWGGDSHPEHVAFNLVLDIDTCHF</sequence>
<keyword evidence="3" id="KW-1185">Reference proteome</keyword>
<reference evidence="2" key="1">
    <citation type="submission" date="2022-11" db="EMBL/GenBank/DDBJ databases">
        <authorList>
            <person name="Petersen C."/>
        </authorList>
    </citation>
    <scope>NUCLEOTIDE SEQUENCE</scope>
    <source>
        <strain evidence="2">IBT 23319</strain>
    </source>
</reference>
<dbReference type="RefSeq" id="XP_056495055.1">
    <property type="nucleotide sequence ID" value="XM_056649991.1"/>
</dbReference>
<dbReference type="Proteomes" id="UP001147733">
    <property type="component" value="Unassembled WGS sequence"/>
</dbReference>
<evidence type="ECO:0000256" key="1">
    <source>
        <dbReference type="SAM" id="MobiDB-lite"/>
    </source>
</evidence>
<feature type="compositionally biased region" description="Basic and acidic residues" evidence="1">
    <location>
        <begin position="1"/>
        <end position="12"/>
    </location>
</feature>
<name>A0A9W9TCH0_PENCI</name>